<evidence type="ECO:0000256" key="3">
    <source>
        <dbReference type="PROSITE-ProRule" id="PRU10141"/>
    </source>
</evidence>
<gene>
    <name evidence="7" type="ORF">PoB_003313100</name>
</gene>
<feature type="domain" description="Protein kinase" evidence="6">
    <location>
        <begin position="23"/>
        <end position="276"/>
    </location>
</feature>
<organism evidence="7 8">
    <name type="scientific">Plakobranchus ocellatus</name>
    <dbReference type="NCBI Taxonomy" id="259542"/>
    <lineage>
        <taxon>Eukaryota</taxon>
        <taxon>Metazoa</taxon>
        <taxon>Spiralia</taxon>
        <taxon>Lophotrochozoa</taxon>
        <taxon>Mollusca</taxon>
        <taxon>Gastropoda</taxon>
        <taxon>Heterobranchia</taxon>
        <taxon>Euthyneura</taxon>
        <taxon>Panpulmonata</taxon>
        <taxon>Sacoglossa</taxon>
        <taxon>Placobranchoidea</taxon>
        <taxon>Plakobranchidae</taxon>
        <taxon>Plakobranchus</taxon>
    </lineage>
</organism>
<dbReference type="FunFam" id="1.10.510.10:FF:000255">
    <property type="entry name" value="Calcium/calmodulin-dependent protein kinase type IV"/>
    <property type="match status" value="1"/>
</dbReference>
<evidence type="ECO:0000256" key="4">
    <source>
        <dbReference type="RuleBase" id="RU000304"/>
    </source>
</evidence>
<evidence type="ECO:0000313" key="8">
    <source>
        <dbReference type="Proteomes" id="UP000735302"/>
    </source>
</evidence>
<keyword evidence="1 3" id="KW-0547">Nucleotide-binding</keyword>
<dbReference type="Gene3D" id="1.10.510.10">
    <property type="entry name" value="Transferase(Phosphotransferase) domain 1"/>
    <property type="match status" value="1"/>
</dbReference>
<dbReference type="PROSITE" id="PS00108">
    <property type="entry name" value="PROTEIN_KINASE_ST"/>
    <property type="match status" value="1"/>
</dbReference>
<protein>
    <submittedName>
        <fullName evidence="7">Calcium/calmodulin-dependent protein kinase type iv-like</fullName>
    </submittedName>
</protein>
<evidence type="ECO:0000256" key="2">
    <source>
        <dbReference type="ARBA" id="ARBA00022840"/>
    </source>
</evidence>
<evidence type="ECO:0000256" key="1">
    <source>
        <dbReference type="ARBA" id="ARBA00022741"/>
    </source>
</evidence>
<dbReference type="PROSITE" id="PS50011">
    <property type="entry name" value="PROTEIN_KINASE_DOM"/>
    <property type="match status" value="1"/>
</dbReference>
<keyword evidence="7" id="KW-0418">Kinase</keyword>
<dbReference type="Pfam" id="PF00069">
    <property type="entry name" value="Pkinase"/>
    <property type="match status" value="1"/>
</dbReference>
<dbReference type="Gene3D" id="6.10.140.620">
    <property type="match status" value="1"/>
</dbReference>
<comment type="caution">
    <text evidence="7">The sequence shown here is derived from an EMBL/GenBank/DDBJ whole genome shotgun (WGS) entry which is preliminary data.</text>
</comment>
<dbReference type="PANTHER" id="PTHR24347">
    <property type="entry name" value="SERINE/THREONINE-PROTEIN KINASE"/>
    <property type="match status" value="1"/>
</dbReference>
<dbReference type="GO" id="GO:0005524">
    <property type="term" value="F:ATP binding"/>
    <property type="evidence" value="ECO:0007669"/>
    <property type="project" value="UniProtKB-UniRule"/>
</dbReference>
<dbReference type="PROSITE" id="PS00107">
    <property type="entry name" value="PROTEIN_KINASE_ATP"/>
    <property type="match status" value="1"/>
</dbReference>
<comment type="similarity">
    <text evidence="4">Belongs to the protein kinase superfamily.</text>
</comment>
<feature type="compositionally biased region" description="Acidic residues" evidence="5">
    <location>
        <begin position="334"/>
        <end position="351"/>
    </location>
</feature>
<name>A0AAV4A5X1_9GAST</name>
<evidence type="ECO:0000259" key="6">
    <source>
        <dbReference type="PROSITE" id="PS50011"/>
    </source>
</evidence>
<dbReference type="InterPro" id="IPR000719">
    <property type="entry name" value="Prot_kinase_dom"/>
</dbReference>
<dbReference type="Gene3D" id="3.30.200.20">
    <property type="entry name" value="Phosphorylase Kinase, domain 1"/>
    <property type="match status" value="1"/>
</dbReference>
<keyword evidence="4" id="KW-0723">Serine/threonine-protein kinase</keyword>
<proteinExistence type="inferred from homology"/>
<keyword evidence="7" id="KW-0808">Transferase</keyword>
<feature type="region of interest" description="Disordered" evidence="5">
    <location>
        <begin position="327"/>
        <end position="351"/>
    </location>
</feature>
<dbReference type="AlphaFoldDB" id="A0AAV4A5X1"/>
<reference evidence="7 8" key="1">
    <citation type="journal article" date="2021" name="Elife">
        <title>Chloroplast acquisition without the gene transfer in kleptoplastic sea slugs, Plakobranchus ocellatus.</title>
        <authorList>
            <person name="Maeda T."/>
            <person name="Takahashi S."/>
            <person name="Yoshida T."/>
            <person name="Shimamura S."/>
            <person name="Takaki Y."/>
            <person name="Nagai Y."/>
            <person name="Toyoda A."/>
            <person name="Suzuki Y."/>
            <person name="Arimoto A."/>
            <person name="Ishii H."/>
            <person name="Satoh N."/>
            <person name="Nishiyama T."/>
            <person name="Hasebe M."/>
            <person name="Maruyama T."/>
            <person name="Minagawa J."/>
            <person name="Obokata J."/>
            <person name="Shigenobu S."/>
        </authorList>
    </citation>
    <scope>NUCLEOTIDE SEQUENCE [LARGE SCALE GENOMIC DNA]</scope>
</reference>
<evidence type="ECO:0000313" key="7">
    <source>
        <dbReference type="EMBL" id="GFO06626.1"/>
    </source>
</evidence>
<dbReference type="SMART" id="SM00220">
    <property type="entry name" value="S_TKc"/>
    <property type="match status" value="1"/>
</dbReference>
<dbReference type="SUPFAM" id="SSF56112">
    <property type="entry name" value="Protein kinase-like (PK-like)"/>
    <property type="match status" value="1"/>
</dbReference>
<keyword evidence="2 3" id="KW-0067">ATP-binding</keyword>
<accession>A0AAV4A5X1</accession>
<sequence>MPQLTQDYWIAESIKDRSFEEHYDLGKELGRGATAIVHKCTLKGTDQAWAVKIMDKRMEHKTVMAEVGILLRLDHPNIVRMREVFESLDHVYIVLELVTGSDLFERIVTQQYYSEEQAAIAVKDIITAVEYLHNHDVVHRDLKPENILYENLSQDSRLKIADFGLSTIVSNKVSLVTVCGTPAYCAPEVLKGQNYNKQCDMWSVGVIAYILLCGYEPFFAENDAVMFKRILKGEFKFDSPWWDDVSDNAKDLVRKLLVVNPQKRLTPSAALKHVWVTGMANKKTHKEDTVEKIKEFNARRKLKFATDALMAVAGAAKKMPMLQILAQNAGYDPSQEEQQEQEQEQEQMEVN</sequence>
<dbReference type="InterPro" id="IPR011009">
    <property type="entry name" value="Kinase-like_dom_sf"/>
</dbReference>
<dbReference type="EMBL" id="BLXT01003778">
    <property type="protein sequence ID" value="GFO06626.1"/>
    <property type="molecule type" value="Genomic_DNA"/>
</dbReference>
<keyword evidence="8" id="KW-1185">Reference proteome</keyword>
<evidence type="ECO:0000256" key="5">
    <source>
        <dbReference type="SAM" id="MobiDB-lite"/>
    </source>
</evidence>
<dbReference type="InterPro" id="IPR008271">
    <property type="entry name" value="Ser/Thr_kinase_AS"/>
</dbReference>
<dbReference type="InterPro" id="IPR017441">
    <property type="entry name" value="Protein_kinase_ATP_BS"/>
</dbReference>
<dbReference type="Proteomes" id="UP000735302">
    <property type="component" value="Unassembled WGS sequence"/>
</dbReference>
<feature type="binding site" evidence="3">
    <location>
        <position position="52"/>
    </location>
    <ligand>
        <name>ATP</name>
        <dbReference type="ChEBI" id="CHEBI:30616"/>
    </ligand>
</feature>
<dbReference type="GO" id="GO:0004674">
    <property type="term" value="F:protein serine/threonine kinase activity"/>
    <property type="evidence" value="ECO:0007669"/>
    <property type="project" value="UniProtKB-KW"/>
</dbReference>